<dbReference type="Proteomes" id="UP000829829">
    <property type="component" value="Chromosome 1"/>
</dbReference>
<accession>A0AAE9GGQ2</accession>
<gene>
    <name evidence="1" type="ORF">MAL03_15305</name>
</gene>
<name>A0AAE9GGQ2_9LEPT</name>
<organism evidence="1 2">
    <name type="scientific">Leptospira noguchii</name>
    <dbReference type="NCBI Taxonomy" id="28182"/>
    <lineage>
        <taxon>Bacteria</taxon>
        <taxon>Pseudomonadati</taxon>
        <taxon>Spirochaetota</taxon>
        <taxon>Spirochaetia</taxon>
        <taxon>Leptospirales</taxon>
        <taxon>Leptospiraceae</taxon>
        <taxon>Leptospira</taxon>
    </lineage>
</organism>
<reference evidence="1" key="1">
    <citation type="submission" date="2022-02" db="EMBL/GenBank/DDBJ databases">
        <title>The genetically variable rfb locus in Leptospira is a mobile cassette and a molecular signature of serovar identity.</title>
        <authorList>
            <person name="Nieves C."/>
            <person name="Vincent A.T."/>
            <person name="Zarantonelli L."/>
            <person name="Picardeau M."/>
            <person name="Veyrier F.J."/>
            <person name="Buschiazzo A."/>
        </authorList>
    </citation>
    <scope>NUCLEOTIDE SEQUENCE</scope>
    <source>
        <strain evidence="1">IP1512017</strain>
    </source>
</reference>
<dbReference type="EMBL" id="CP091957">
    <property type="protein sequence ID" value="UOG56183.1"/>
    <property type="molecule type" value="Genomic_DNA"/>
</dbReference>
<dbReference type="RefSeq" id="WP_243815383.1">
    <property type="nucleotide sequence ID" value="NZ_CP091957.1"/>
</dbReference>
<evidence type="ECO:0000313" key="1">
    <source>
        <dbReference type="EMBL" id="UOG56183.1"/>
    </source>
</evidence>
<evidence type="ECO:0000313" key="2">
    <source>
        <dbReference type="Proteomes" id="UP000829829"/>
    </source>
</evidence>
<protein>
    <submittedName>
        <fullName evidence="1">Uncharacterized protein</fullName>
    </submittedName>
</protein>
<proteinExistence type="predicted"/>
<dbReference type="AlphaFoldDB" id="A0AAE9GGQ2"/>
<sequence>MPILRETFSEFYELFDRRVGNSAERSHGSRWKLNTTLTWIALWGVNSVLQRICRNSHRFNIEIQILVGLVMAFLRIAF</sequence>